<feature type="region of interest" description="Disordered" evidence="1">
    <location>
        <begin position="40"/>
        <end position="135"/>
    </location>
</feature>
<feature type="compositionally biased region" description="Basic and acidic residues" evidence="1">
    <location>
        <begin position="73"/>
        <end position="111"/>
    </location>
</feature>
<dbReference type="EMBL" id="BAAAGS010000007">
    <property type="protein sequence ID" value="GAA0516753.1"/>
    <property type="molecule type" value="Genomic_DNA"/>
</dbReference>
<proteinExistence type="predicted"/>
<evidence type="ECO:0000313" key="3">
    <source>
        <dbReference type="Proteomes" id="UP001500729"/>
    </source>
</evidence>
<protein>
    <submittedName>
        <fullName evidence="2">Uncharacterized protein</fullName>
    </submittedName>
</protein>
<gene>
    <name evidence="2" type="ORF">GCM10009533_14820</name>
</gene>
<comment type="caution">
    <text evidence="2">The sequence shown here is derived from an EMBL/GenBank/DDBJ whole genome shotgun (WGS) entry which is preliminary data.</text>
</comment>
<accession>A0ABP3MAM8</accession>
<reference evidence="3" key="1">
    <citation type="journal article" date="2019" name="Int. J. Syst. Evol. Microbiol.">
        <title>The Global Catalogue of Microorganisms (GCM) 10K type strain sequencing project: providing services to taxonomists for standard genome sequencing and annotation.</title>
        <authorList>
            <consortium name="The Broad Institute Genomics Platform"/>
            <consortium name="The Broad Institute Genome Sequencing Center for Infectious Disease"/>
            <person name="Wu L."/>
            <person name="Ma J."/>
        </authorList>
    </citation>
    <scope>NUCLEOTIDE SEQUENCE [LARGE SCALE GENOMIC DNA]</scope>
    <source>
        <strain evidence="3">JCM 10303</strain>
    </source>
</reference>
<evidence type="ECO:0000313" key="2">
    <source>
        <dbReference type="EMBL" id="GAA0516753.1"/>
    </source>
</evidence>
<keyword evidence="3" id="KW-1185">Reference proteome</keyword>
<organism evidence="2 3">
    <name type="scientific">Saccharopolyspora erythraea</name>
    <name type="common">Streptomyces erythraeus</name>
    <dbReference type="NCBI Taxonomy" id="1836"/>
    <lineage>
        <taxon>Bacteria</taxon>
        <taxon>Bacillati</taxon>
        <taxon>Actinomycetota</taxon>
        <taxon>Actinomycetes</taxon>
        <taxon>Pseudonocardiales</taxon>
        <taxon>Pseudonocardiaceae</taxon>
        <taxon>Saccharopolyspora</taxon>
    </lineage>
</organism>
<evidence type="ECO:0000256" key="1">
    <source>
        <dbReference type="SAM" id="MobiDB-lite"/>
    </source>
</evidence>
<dbReference type="Proteomes" id="UP001500729">
    <property type="component" value="Unassembled WGS sequence"/>
</dbReference>
<sequence length="135" mass="15087">MQDEVDVELALLRTVRAQRVGAQVRPQAVRQRTKRLERLLTSGQHQVLPRQREDQLDPLVEPTGGHGAQFRPAEGDPREVGAEPPHTGHLDREQPERRGGLRPRLGLDGHARAPASFTGKARRTGRSKRADRPIP</sequence>
<name>A0ABP3MAM8_SACER</name>